<evidence type="ECO:0000256" key="4">
    <source>
        <dbReference type="ARBA" id="ARBA00022692"/>
    </source>
</evidence>
<feature type="transmembrane region" description="Helical" evidence="9">
    <location>
        <begin position="121"/>
        <end position="138"/>
    </location>
</feature>
<evidence type="ECO:0000256" key="1">
    <source>
        <dbReference type="ARBA" id="ARBA00006139"/>
    </source>
</evidence>
<feature type="compositionally biased region" description="Pro residues" evidence="12">
    <location>
        <begin position="13"/>
        <end position="27"/>
    </location>
</feature>
<dbReference type="InterPro" id="IPR001872">
    <property type="entry name" value="Peptidase_A8"/>
</dbReference>
<evidence type="ECO:0000256" key="6">
    <source>
        <dbReference type="ARBA" id="ARBA00022801"/>
    </source>
</evidence>
<feature type="region of interest" description="Disordered" evidence="12">
    <location>
        <begin position="1"/>
        <end position="27"/>
    </location>
</feature>
<dbReference type="PANTHER" id="PTHR33695">
    <property type="entry name" value="LIPOPROTEIN SIGNAL PEPTIDASE"/>
    <property type="match status" value="1"/>
</dbReference>
<comment type="similarity">
    <text evidence="1 9 11">Belongs to the peptidase A8 family.</text>
</comment>
<feature type="transmembrane region" description="Helical" evidence="9">
    <location>
        <begin position="69"/>
        <end position="88"/>
    </location>
</feature>
<dbReference type="PANTHER" id="PTHR33695:SF1">
    <property type="entry name" value="LIPOPROTEIN SIGNAL PEPTIDASE"/>
    <property type="match status" value="1"/>
</dbReference>
<evidence type="ECO:0000256" key="7">
    <source>
        <dbReference type="ARBA" id="ARBA00022989"/>
    </source>
</evidence>
<comment type="catalytic activity">
    <reaction evidence="9 10">
        <text>Release of signal peptides from bacterial membrane prolipoproteins. Hydrolyzes -Xaa-Yaa-Zaa-|-(S,diacylglyceryl)Cys-, in which Xaa is hydrophobic (preferably Leu), and Yaa (Ala or Ser) and Zaa (Gly or Ala) have small, neutral side chains.</text>
        <dbReference type="EC" id="3.4.23.36"/>
    </reaction>
</comment>
<protein>
    <recommendedName>
        <fullName evidence="9">Lipoprotein signal peptidase</fullName>
        <ecNumber evidence="9">3.4.23.36</ecNumber>
    </recommendedName>
    <alternativeName>
        <fullName evidence="9">Prolipoprotein signal peptidase</fullName>
    </alternativeName>
    <alternativeName>
        <fullName evidence="9">Signal peptidase II</fullName>
        <shortName evidence="9">SPase II</shortName>
    </alternativeName>
</protein>
<keyword evidence="7 9" id="KW-1133">Transmembrane helix</keyword>
<comment type="caution">
    <text evidence="13">The sequence shown here is derived from an EMBL/GenBank/DDBJ whole genome shotgun (WGS) entry which is preliminary data.</text>
</comment>
<feature type="transmembrane region" description="Helical" evidence="9">
    <location>
        <begin position="37"/>
        <end position="57"/>
    </location>
</feature>
<dbReference type="GO" id="GO:0006508">
    <property type="term" value="P:proteolysis"/>
    <property type="evidence" value="ECO:0007669"/>
    <property type="project" value="UniProtKB-KW"/>
</dbReference>
<dbReference type="EMBL" id="BJZO01000046">
    <property type="protein sequence ID" value="GEO81735.1"/>
    <property type="molecule type" value="Genomic_DNA"/>
</dbReference>
<comment type="pathway">
    <text evidence="9">Protein modification; lipoprotein biosynthesis (signal peptide cleavage).</text>
</comment>
<comment type="function">
    <text evidence="9 10">This protein specifically catalyzes the removal of signal peptides from prolipoproteins.</text>
</comment>
<keyword evidence="2 9" id="KW-1003">Cell membrane</keyword>
<evidence type="ECO:0000313" key="14">
    <source>
        <dbReference type="Proteomes" id="UP000321567"/>
    </source>
</evidence>
<dbReference type="GO" id="GO:0005886">
    <property type="term" value="C:plasma membrane"/>
    <property type="evidence" value="ECO:0007669"/>
    <property type="project" value="UniProtKB-SubCell"/>
</dbReference>
<feature type="active site" evidence="9">
    <location>
        <position position="166"/>
    </location>
</feature>
<evidence type="ECO:0000256" key="3">
    <source>
        <dbReference type="ARBA" id="ARBA00022670"/>
    </source>
</evidence>
<evidence type="ECO:0000256" key="10">
    <source>
        <dbReference type="RuleBase" id="RU000594"/>
    </source>
</evidence>
<dbReference type="NCBIfam" id="TIGR00077">
    <property type="entry name" value="lspA"/>
    <property type="match status" value="1"/>
</dbReference>
<dbReference type="UniPathway" id="UPA00665"/>
<feature type="transmembrane region" description="Helical" evidence="9">
    <location>
        <begin position="94"/>
        <end position="114"/>
    </location>
</feature>
<dbReference type="Proteomes" id="UP000321567">
    <property type="component" value="Unassembled WGS sequence"/>
</dbReference>
<dbReference type="PROSITE" id="PS00855">
    <property type="entry name" value="SPASE_II"/>
    <property type="match status" value="1"/>
</dbReference>
<comment type="subcellular location">
    <subcellularLocation>
        <location evidence="9">Cell membrane</location>
        <topology evidence="9">Multi-pass membrane protein</topology>
    </subcellularLocation>
</comment>
<dbReference type="OrthoDB" id="9810259at2"/>
<evidence type="ECO:0000256" key="5">
    <source>
        <dbReference type="ARBA" id="ARBA00022750"/>
    </source>
</evidence>
<organism evidence="13 14">
    <name type="scientific">Pararhodospirillum oryzae</name>
    <dbReference type="NCBI Taxonomy" id="478448"/>
    <lineage>
        <taxon>Bacteria</taxon>
        <taxon>Pseudomonadati</taxon>
        <taxon>Pseudomonadota</taxon>
        <taxon>Alphaproteobacteria</taxon>
        <taxon>Rhodospirillales</taxon>
        <taxon>Rhodospirillaceae</taxon>
        <taxon>Pararhodospirillum</taxon>
    </lineage>
</organism>
<evidence type="ECO:0000256" key="8">
    <source>
        <dbReference type="ARBA" id="ARBA00023136"/>
    </source>
</evidence>
<name>A0A512H8F0_9PROT</name>
<dbReference type="RefSeq" id="WP_147163763.1">
    <property type="nucleotide sequence ID" value="NZ_BJZO01000046.1"/>
</dbReference>
<accession>A0A512H8F0</accession>
<proteinExistence type="inferred from homology"/>
<keyword evidence="4 9" id="KW-0812">Transmembrane</keyword>
<keyword evidence="14" id="KW-1185">Reference proteome</keyword>
<dbReference type="HAMAP" id="MF_00161">
    <property type="entry name" value="LspA"/>
    <property type="match status" value="1"/>
</dbReference>
<evidence type="ECO:0000313" key="13">
    <source>
        <dbReference type="EMBL" id="GEO81735.1"/>
    </source>
</evidence>
<dbReference type="GO" id="GO:0004190">
    <property type="term" value="F:aspartic-type endopeptidase activity"/>
    <property type="evidence" value="ECO:0007669"/>
    <property type="project" value="UniProtKB-UniRule"/>
</dbReference>
<dbReference type="PRINTS" id="PR00781">
    <property type="entry name" value="LIPOSIGPTASE"/>
</dbReference>
<evidence type="ECO:0000256" key="12">
    <source>
        <dbReference type="SAM" id="MobiDB-lite"/>
    </source>
</evidence>
<dbReference type="AlphaFoldDB" id="A0A512H8F0"/>
<evidence type="ECO:0000256" key="2">
    <source>
        <dbReference type="ARBA" id="ARBA00022475"/>
    </source>
</evidence>
<feature type="active site" evidence="9">
    <location>
        <position position="148"/>
    </location>
</feature>
<sequence length="194" mass="20393">MADPRGPGDGGPALPPPVDAGPGPAPRPVPVRRPWRLGLGAAALVLVLDQLSKVWILTQVMTPPRVIELAPFANLVLVWNTGVSFGIMNDQGAWNAWILSGVSLAITAGLMVWLRRAENRFQGLLLGLVIGGALGNMVDRLRHGAVTDFIDLHGFGYHWPAFNVADAAISTGAVLLIGETLFGRSGSGGAPRGR</sequence>
<keyword evidence="6 9" id="KW-0378">Hydrolase</keyword>
<reference evidence="13 14" key="1">
    <citation type="submission" date="2019-07" db="EMBL/GenBank/DDBJ databases">
        <title>Whole genome shotgun sequence of Rhodospirillum oryzae NBRC 107573.</title>
        <authorList>
            <person name="Hosoyama A."/>
            <person name="Uohara A."/>
            <person name="Ohji S."/>
            <person name="Ichikawa N."/>
        </authorList>
    </citation>
    <scope>NUCLEOTIDE SEQUENCE [LARGE SCALE GENOMIC DNA]</scope>
    <source>
        <strain evidence="13 14">NBRC 107573</strain>
    </source>
</reference>
<gene>
    <name evidence="9" type="primary">lspA</name>
    <name evidence="13" type="ORF">ROR02_18660</name>
</gene>
<keyword evidence="3 9" id="KW-0645">Protease</keyword>
<dbReference type="EC" id="3.4.23.36" evidence="9"/>
<dbReference type="Pfam" id="PF01252">
    <property type="entry name" value="Peptidase_A8"/>
    <property type="match status" value="1"/>
</dbReference>
<evidence type="ECO:0000256" key="11">
    <source>
        <dbReference type="RuleBase" id="RU004181"/>
    </source>
</evidence>
<keyword evidence="5 9" id="KW-0064">Aspartyl protease</keyword>
<evidence type="ECO:0000256" key="9">
    <source>
        <dbReference type="HAMAP-Rule" id="MF_00161"/>
    </source>
</evidence>
<feature type="transmembrane region" description="Helical" evidence="9">
    <location>
        <begin position="158"/>
        <end position="177"/>
    </location>
</feature>
<keyword evidence="8 9" id="KW-0472">Membrane</keyword>